<dbReference type="InterPro" id="IPR011032">
    <property type="entry name" value="GroES-like_sf"/>
</dbReference>
<dbReference type="PANTHER" id="PTHR45681">
    <property type="entry name" value="POLYKETIDE SYNTHASE 44-RELATED"/>
    <property type="match status" value="1"/>
</dbReference>
<accession>A0A8K0WKF8</accession>
<dbReference type="AlphaFoldDB" id="A0A8K0WKF8"/>
<sequence length="489" mass="53495">MAEIKEPVENIDVALTNLPFAFVFTGQVAQYPKMGRVLLQANNGFLHVIQKLGSILQSLPASVAPTWTLEQTILDTLDVSQVNHLTHVVGHSSREIAAAYAAGLINAKEAIFAAYIHAADIMIEKLKEKRLLAKKLVTGGCAYYSHLIAEHAEIEETRLIEERRQNLLCRPALLSTGAITWRSLQFSNAPTKLVESSKFHLIELGPHPALMSPIQQLLDAEISISKLTGGHYKHGHSLDWARVNQLPKDSQAVCQSILSYPQDYSTSTLWSEPCPRVELRNPRLRKQPKTFDARLLHEQAANQIAPLTGDAHYVIITRKSVAGLRAAGFSCIPLGKQILLAVREIQQKLMDAHNVLIVVKSSLGLADALQKSLQKSSDAAQVKITKIANLASEIIKPETIVISRLEIESEFLAAISLEENPIEKIPLSSTAGFVDVEMKAVSLNAKDIYITSGQIKTLNTTSALEFSGIVTAVGASVDHVQVGDFIGLR</sequence>
<reference evidence="3" key="1">
    <citation type="journal article" date="2021" name="Nat. Commun.">
        <title>Genetic determinants of endophytism in the Arabidopsis root mycobiome.</title>
        <authorList>
            <person name="Mesny F."/>
            <person name="Miyauchi S."/>
            <person name="Thiergart T."/>
            <person name="Pickel B."/>
            <person name="Atanasova L."/>
            <person name="Karlsson M."/>
            <person name="Huettel B."/>
            <person name="Barry K.W."/>
            <person name="Haridas S."/>
            <person name="Chen C."/>
            <person name="Bauer D."/>
            <person name="Andreopoulos W."/>
            <person name="Pangilinan J."/>
            <person name="LaButti K."/>
            <person name="Riley R."/>
            <person name="Lipzen A."/>
            <person name="Clum A."/>
            <person name="Drula E."/>
            <person name="Henrissat B."/>
            <person name="Kohler A."/>
            <person name="Grigoriev I.V."/>
            <person name="Martin F.M."/>
            <person name="Hacquard S."/>
        </authorList>
    </citation>
    <scope>NUCLEOTIDE SEQUENCE</scope>
    <source>
        <strain evidence="3">MPI-CAGE-CH-0235</strain>
    </source>
</reference>
<dbReference type="InterPro" id="IPR001227">
    <property type="entry name" value="Ac_transferase_dom_sf"/>
</dbReference>
<name>A0A8K0WKF8_9HYPO</name>
<comment type="caution">
    <text evidence="3">The sequence shown here is derived from an EMBL/GenBank/DDBJ whole genome shotgun (WGS) entry which is preliminary data.</text>
</comment>
<evidence type="ECO:0000313" key="4">
    <source>
        <dbReference type="Proteomes" id="UP000813444"/>
    </source>
</evidence>
<dbReference type="Proteomes" id="UP000813444">
    <property type="component" value="Unassembled WGS sequence"/>
</dbReference>
<dbReference type="InterPro" id="IPR013154">
    <property type="entry name" value="ADH-like_N"/>
</dbReference>
<feature type="domain" description="Malonyl-CoA:ACP transacylase (MAT)" evidence="2">
    <location>
        <begin position="23"/>
        <end position="231"/>
    </location>
</feature>
<evidence type="ECO:0000256" key="1">
    <source>
        <dbReference type="ARBA" id="ARBA00022679"/>
    </source>
</evidence>
<organism evidence="3 4">
    <name type="scientific">Stachybotrys elegans</name>
    <dbReference type="NCBI Taxonomy" id="80388"/>
    <lineage>
        <taxon>Eukaryota</taxon>
        <taxon>Fungi</taxon>
        <taxon>Dikarya</taxon>
        <taxon>Ascomycota</taxon>
        <taxon>Pezizomycotina</taxon>
        <taxon>Sordariomycetes</taxon>
        <taxon>Hypocreomycetidae</taxon>
        <taxon>Hypocreales</taxon>
        <taxon>Stachybotryaceae</taxon>
        <taxon>Stachybotrys</taxon>
    </lineage>
</organism>
<keyword evidence="1 3" id="KW-0808">Transferase</keyword>
<dbReference type="SUPFAM" id="SSF52151">
    <property type="entry name" value="FabD/lysophospholipase-like"/>
    <property type="match status" value="1"/>
</dbReference>
<evidence type="ECO:0000313" key="3">
    <source>
        <dbReference type="EMBL" id="KAH7305418.1"/>
    </source>
</evidence>
<dbReference type="InterPro" id="IPR050444">
    <property type="entry name" value="Polyketide_Synthase"/>
</dbReference>
<dbReference type="Gene3D" id="3.40.366.10">
    <property type="entry name" value="Malonyl-Coenzyme A Acyl Carrier Protein, domain 2"/>
    <property type="match status" value="1"/>
</dbReference>
<dbReference type="EMBL" id="JAGPNK010000018">
    <property type="protein sequence ID" value="KAH7305418.1"/>
    <property type="molecule type" value="Genomic_DNA"/>
</dbReference>
<protein>
    <submittedName>
        <fullName evidence="3">Acyl transferase/acyl hydrolase/lysophospholipase</fullName>
    </submittedName>
</protein>
<dbReference type="Gene3D" id="3.90.180.10">
    <property type="entry name" value="Medium-chain alcohol dehydrogenases, catalytic domain"/>
    <property type="match status" value="1"/>
</dbReference>
<evidence type="ECO:0000259" key="2">
    <source>
        <dbReference type="SMART" id="SM00827"/>
    </source>
</evidence>
<dbReference type="Pfam" id="PF08240">
    <property type="entry name" value="ADH_N"/>
    <property type="match status" value="1"/>
</dbReference>
<dbReference type="GO" id="GO:0016787">
    <property type="term" value="F:hydrolase activity"/>
    <property type="evidence" value="ECO:0007669"/>
    <property type="project" value="UniProtKB-KW"/>
</dbReference>
<dbReference type="SUPFAM" id="SSF50129">
    <property type="entry name" value="GroES-like"/>
    <property type="match status" value="1"/>
</dbReference>
<keyword evidence="3" id="KW-0378">Hydrolase</keyword>
<proteinExistence type="predicted"/>
<dbReference type="InterPro" id="IPR016035">
    <property type="entry name" value="Acyl_Trfase/lysoPLipase"/>
</dbReference>
<dbReference type="SMART" id="SM00827">
    <property type="entry name" value="PKS_AT"/>
    <property type="match status" value="1"/>
</dbReference>
<keyword evidence="4" id="KW-1185">Reference proteome</keyword>
<dbReference type="GO" id="GO:0016740">
    <property type="term" value="F:transferase activity"/>
    <property type="evidence" value="ECO:0007669"/>
    <property type="project" value="UniProtKB-KW"/>
</dbReference>
<gene>
    <name evidence="3" type="ORF">B0I35DRAFT_413821</name>
</gene>
<dbReference type="PANTHER" id="PTHR45681:SF6">
    <property type="entry name" value="POLYKETIDE SYNTHASE 37"/>
    <property type="match status" value="1"/>
</dbReference>
<dbReference type="InterPro" id="IPR014043">
    <property type="entry name" value="Acyl_transferase_dom"/>
</dbReference>